<protein>
    <submittedName>
        <fullName evidence="5">Branched-chain amino acid ABC transporter substrate-binding protein</fullName>
    </submittedName>
</protein>
<accession>A0ABW9AM73</accession>
<comment type="similarity">
    <text evidence="1">Belongs to the leucine-binding protein family.</text>
</comment>
<evidence type="ECO:0000259" key="4">
    <source>
        <dbReference type="Pfam" id="PF13458"/>
    </source>
</evidence>
<gene>
    <name evidence="5" type="ORF">PQR57_09340</name>
</gene>
<evidence type="ECO:0000256" key="1">
    <source>
        <dbReference type="ARBA" id="ARBA00010062"/>
    </source>
</evidence>
<dbReference type="EMBL" id="JAQQEZ010000005">
    <property type="protein sequence ID" value="MFM0001220.1"/>
    <property type="molecule type" value="Genomic_DNA"/>
</dbReference>
<keyword evidence="6" id="KW-1185">Reference proteome</keyword>
<feature type="domain" description="Leucine-binding protein" evidence="4">
    <location>
        <begin position="40"/>
        <end position="372"/>
    </location>
</feature>
<reference evidence="5 6" key="1">
    <citation type="journal article" date="2024" name="Chem. Sci.">
        <title>Discovery of megapolipeptins by genome mining of a Burkholderiales bacteria collection.</title>
        <authorList>
            <person name="Paulo B.S."/>
            <person name="Recchia M.J.J."/>
            <person name="Lee S."/>
            <person name="Fergusson C.H."/>
            <person name="Romanowski S.B."/>
            <person name="Hernandez A."/>
            <person name="Krull N."/>
            <person name="Liu D.Y."/>
            <person name="Cavanagh H."/>
            <person name="Bos A."/>
            <person name="Gray C.A."/>
            <person name="Murphy B.T."/>
            <person name="Linington R.G."/>
            <person name="Eustaquio A.S."/>
        </authorList>
    </citation>
    <scope>NUCLEOTIDE SEQUENCE [LARGE SCALE GENOMIC DNA]</scope>
    <source>
        <strain evidence="5 6">RL17-350-BIC-A</strain>
    </source>
</reference>
<feature type="chain" id="PRO_5046520896" evidence="3">
    <location>
        <begin position="38"/>
        <end position="391"/>
    </location>
</feature>
<dbReference type="Proteomes" id="UP001629230">
    <property type="component" value="Unassembled WGS sequence"/>
</dbReference>
<feature type="signal peptide" evidence="3">
    <location>
        <begin position="1"/>
        <end position="37"/>
    </location>
</feature>
<dbReference type="InterPro" id="IPR028081">
    <property type="entry name" value="Leu-bd"/>
</dbReference>
<evidence type="ECO:0000313" key="6">
    <source>
        <dbReference type="Proteomes" id="UP001629230"/>
    </source>
</evidence>
<sequence>MHQPRLHFCEYLIVKTLKCTTAMFALALATSPFSARADVTVKIGQVSPLTGELSHIGKDDENGVRLAIEDLNSRKLRIGGQTVTFALDSQDDAADPKTAVTVAQKLIDDKVAGVVGHANSGTSIPASKIYSDAGIPMITESATNPKLTAQGYKSVFRMVANDVRQGTVIGTYLVKDLKASRVAIVDDRTAYGQGLADEVEKAVKAAGGTVVVREYGTDKTTNWMAVLTTIKSHVPTGIVFTGGDTQAASFAQQAQKLGLKAKLIAGDEACTPQFIKLAGSAMTDNMYCTLAGVPPAKMPQGDAFFKRFQQRFGTPVQLYAPYAYDAVMAMAGAMQAADSTDPKVYLARLQTLKIDGVTGPIQFDANGDIRNGAITVRQFGQGDWHDRSVVR</sequence>
<organism evidence="5 6">
    <name type="scientific">Paraburkholderia dipogonis</name>
    <dbReference type="NCBI Taxonomy" id="1211383"/>
    <lineage>
        <taxon>Bacteria</taxon>
        <taxon>Pseudomonadati</taxon>
        <taxon>Pseudomonadota</taxon>
        <taxon>Betaproteobacteria</taxon>
        <taxon>Burkholderiales</taxon>
        <taxon>Burkholderiaceae</taxon>
        <taxon>Paraburkholderia</taxon>
    </lineage>
</organism>
<proteinExistence type="inferred from homology"/>
<evidence type="ECO:0000256" key="2">
    <source>
        <dbReference type="ARBA" id="ARBA00022729"/>
    </source>
</evidence>
<name>A0ABW9AM73_9BURK</name>
<comment type="caution">
    <text evidence="5">The sequence shown here is derived from an EMBL/GenBank/DDBJ whole genome shotgun (WGS) entry which is preliminary data.</text>
</comment>
<evidence type="ECO:0000313" key="5">
    <source>
        <dbReference type="EMBL" id="MFM0001220.1"/>
    </source>
</evidence>
<keyword evidence="2 3" id="KW-0732">Signal</keyword>
<evidence type="ECO:0000256" key="3">
    <source>
        <dbReference type="SAM" id="SignalP"/>
    </source>
</evidence>
<dbReference type="CDD" id="cd06342">
    <property type="entry name" value="PBP1_ABC_LIVBP-like"/>
    <property type="match status" value="1"/>
</dbReference>
<dbReference type="Gene3D" id="3.40.50.2300">
    <property type="match status" value="2"/>
</dbReference>
<dbReference type="PANTHER" id="PTHR47151:SF2">
    <property type="entry name" value="AMINO ACID BINDING PROTEIN"/>
    <property type="match status" value="1"/>
</dbReference>
<dbReference type="InterPro" id="IPR028082">
    <property type="entry name" value="Peripla_BP_I"/>
</dbReference>
<dbReference type="Pfam" id="PF13458">
    <property type="entry name" value="Peripla_BP_6"/>
    <property type="match status" value="1"/>
</dbReference>
<dbReference type="PANTHER" id="PTHR47151">
    <property type="entry name" value="LEU/ILE/VAL-BINDING ABC TRANSPORTER SUBUNIT"/>
    <property type="match status" value="1"/>
</dbReference>
<dbReference type="SUPFAM" id="SSF53822">
    <property type="entry name" value="Periplasmic binding protein-like I"/>
    <property type="match status" value="1"/>
</dbReference>